<name>A0A9Y2IKB6_9PSEU</name>
<reference evidence="7 8" key="1">
    <citation type="submission" date="2023-06" db="EMBL/GenBank/DDBJ databases">
        <authorList>
            <person name="Oyuntsetseg B."/>
            <person name="Kim S.B."/>
        </authorList>
    </citation>
    <scope>NUCLEOTIDE SEQUENCE [LARGE SCALE GENOMIC DNA]</scope>
    <source>
        <strain evidence="7 8">2-15</strain>
    </source>
</reference>
<dbReference type="InterPro" id="IPR050090">
    <property type="entry name" value="Tyrosine_recombinase_XerCD"/>
</dbReference>
<feature type="domain" description="Core-binding (CB)" evidence="6">
    <location>
        <begin position="63"/>
        <end position="180"/>
    </location>
</feature>
<dbReference type="RefSeq" id="WP_285972268.1">
    <property type="nucleotide sequence ID" value="NZ_CP127294.1"/>
</dbReference>
<keyword evidence="8" id="KW-1185">Reference proteome</keyword>
<feature type="domain" description="Tyr recombinase" evidence="5">
    <location>
        <begin position="201"/>
        <end position="405"/>
    </location>
</feature>
<evidence type="ECO:0000259" key="6">
    <source>
        <dbReference type="PROSITE" id="PS51900"/>
    </source>
</evidence>
<accession>A0A9Y2IKB6</accession>
<gene>
    <name evidence="7" type="ORF">QRX50_13425</name>
</gene>
<dbReference type="KEGG" id="acab:QRX50_13425"/>
<dbReference type="GO" id="GO:0015074">
    <property type="term" value="P:DNA integration"/>
    <property type="evidence" value="ECO:0007669"/>
    <property type="project" value="UniProtKB-KW"/>
</dbReference>
<evidence type="ECO:0000313" key="8">
    <source>
        <dbReference type="Proteomes" id="UP001236014"/>
    </source>
</evidence>
<dbReference type="Pfam" id="PF14659">
    <property type="entry name" value="Phage_int_SAM_3"/>
    <property type="match status" value="1"/>
</dbReference>
<dbReference type="Gene3D" id="1.10.443.10">
    <property type="entry name" value="Intergrase catalytic core"/>
    <property type="match status" value="1"/>
</dbReference>
<dbReference type="Pfam" id="PF00589">
    <property type="entry name" value="Phage_integrase"/>
    <property type="match status" value="1"/>
</dbReference>
<dbReference type="InterPro" id="IPR011010">
    <property type="entry name" value="DNA_brk_join_enz"/>
</dbReference>
<dbReference type="EMBL" id="CP127294">
    <property type="protein sequence ID" value="WIX81682.1"/>
    <property type="molecule type" value="Genomic_DNA"/>
</dbReference>
<dbReference type="InterPro" id="IPR013762">
    <property type="entry name" value="Integrase-like_cat_sf"/>
</dbReference>
<dbReference type="Gene3D" id="1.10.150.130">
    <property type="match status" value="1"/>
</dbReference>
<evidence type="ECO:0000259" key="5">
    <source>
        <dbReference type="PROSITE" id="PS51898"/>
    </source>
</evidence>
<organism evidence="7 8">
    <name type="scientific">Amycolatopsis carbonis</name>
    <dbReference type="NCBI Taxonomy" id="715471"/>
    <lineage>
        <taxon>Bacteria</taxon>
        <taxon>Bacillati</taxon>
        <taxon>Actinomycetota</taxon>
        <taxon>Actinomycetes</taxon>
        <taxon>Pseudonocardiales</taxon>
        <taxon>Pseudonocardiaceae</taxon>
        <taxon>Amycolatopsis</taxon>
    </lineage>
</organism>
<keyword evidence="3" id="KW-0233">DNA recombination</keyword>
<dbReference type="PANTHER" id="PTHR30349">
    <property type="entry name" value="PHAGE INTEGRASE-RELATED"/>
    <property type="match status" value="1"/>
</dbReference>
<evidence type="ECO:0000256" key="4">
    <source>
        <dbReference type="PROSITE-ProRule" id="PRU01248"/>
    </source>
</evidence>
<dbReference type="GO" id="GO:0003677">
    <property type="term" value="F:DNA binding"/>
    <property type="evidence" value="ECO:0007669"/>
    <property type="project" value="UniProtKB-UniRule"/>
</dbReference>
<keyword evidence="2 4" id="KW-0238">DNA-binding</keyword>
<dbReference type="PROSITE" id="PS51900">
    <property type="entry name" value="CB"/>
    <property type="match status" value="1"/>
</dbReference>
<dbReference type="AlphaFoldDB" id="A0A9Y2IKB6"/>
<sequence length="432" mass="48629">MASKGRANGEGSIYPFRNGFAAYVWVSTPAGERKRKYVYGPSREVVHEKWLKLHQAAKNGPVATSVPRLREYMSYWLTEVIKPNRAPLTYVNYELFTRLYIEPALGNLRLDKLGVRDVQKWINAIPGICQCCAQGKDARRDENRRRCCALSARLCCKDAPSSRTVSDIRACLRAALNHAIREELIGRNVAELVTLPTVRKRKRTAWTSEEARKFLESARDARDAMYAGYVLAVVLGLRKGEILGLTWGALDFDNGELAVSHQLQRASGELLHRETKTAASDDTMPLPAIVVAALEKRRRDQLTDRKEAELAWHPNDLVFTTKYGLPIDPRNFNRSWDNRVTRSGVRKITVHDGRRSCGTLLVDLDVHPRVDHAHPAARTVLDDDGDLLTSVFEEDAGRAQASWRKPRRVAPLLYFAAIRATTRAVHSTVDGP</sequence>
<dbReference type="InterPro" id="IPR004107">
    <property type="entry name" value="Integrase_SAM-like_N"/>
</dbReference>
<dbReference type="PROSITE" id="PS51898">
    <property type="entry name" value="TYR_RECOMBINASE"/>
    <property type="match status" value="1"/>
</dbReference>
<dbReference type="InterPro" id="IPR010998">
    <property type="entry name" value="Integrase_recombinase_N"/>
</dbReference>
<proteinExistence type="predicted"/>
<protein>
    <submittedName>
        <fullName evidence="7">Site-specific integrase</fullName>
    </submittedName>
</protein>
<evidence type="ECO:0000313" key="7">
    <source>
        <dbReference type="EMBL" id="WIX81682.1"/>
    </source>
</evidence>
<keyword evidence="1" id="KW-0229">DNA integration</keyword>
<dbReference type="InterPro" id="IPR002104">
    <property type="entry name" value="Integrase_catalytic"/>
</dbReference>
<dbReference type="PANTHER" id="PTHR30349:SF91">
    <property type="entry name" value="INTA PROTEIN"/>
    <property type="match status" value="1"/>
</dbReference>
<dbReference type="SUPFAM" id="SSF56349">
    <property type="entry name" value="DNA breaking-rejoining enzymes"/>
    <property type="match status" value="1"/>
</dbReference>
<dbReference type="GO" id="GO:0006310">
    <property type="term" value="P:DNA recombination"/>
    <property type="evidence" value="ECO:0007669"/>
    <property type="project" value="UniProtKB-KW"/>
</dbReference>
<evidence type="ECO:0000256" key="3">
    <source>
        <dbReference type="ARBA" id="ARBA00023172"/>
    </source>
</evidence>
<evidence type="ECO:0000256" key="2">
    <source>
        <dbReference type="ARBA" id="ARBA00023125"/>
    </source>
</evidence>
<dbReference type="InterPro" id="IPR044068">
    <property type="entry name" value="CB"/>
</dbReference>
<dbReference type="Proteomes" id="UP001236014">
    <property type="component" value="Chromosome"/>
</dbReference>
<evidence type="ECO:0000256" key="1">
    <source>
        <dbReference type="ARBA" id="ARBA00022908"/>
    </source>
</evidence>